<feature type="region of interest" description="Disordered" evidence="1">
    <location>
        <begin position="52"/>
        <end position="76"/>
    </location>
</feature>
<evidence type="ECO:0000313" key="2">
    <source>
        <dbReference type="EMBL" id="GFT87223.1"/>
    </source>
</evidence>
<dbReference type="EMBL" id="BMAW01024280">
    <property type="protein sequence ID" value="GFT87223.1"/>
    <property type="molecule type" value="Genomic_DNA"/>
</dbReference>
<accession>A0A8X6PW55</accession>
<comment type="caution">
    <text evidence="2">The sequence shown here is derived from an EMBL/GenBank/DDBJ whole genome shotgun (WGS) entry which is preliminary data.</text>
</comment>
<proteinExistence type="predicted"/>
<dbReference type="Proteomes" id="UP000887013">
    <property type="component" value="Unassembled WGS sequence"/>
</dbReference>
<name>A0A8X6PW55_NEPPI</name>
<keyword evidence="3" id="KW-1185">Reference proteome</keyword>
<gene>
    <name evidence="2" type="ORF">NPIL_568151</name>
</gene>
<reference evidence="2" key="1">
    <citation type="submission" date="2020-08" db="EMBL/GenBank/DDBJ databases">
        <title>Multicomponent nature underlies the extraordinary mechanical properties of spider dragline silk.</title>
        <authorList>
            <person name="Kono N."/>
            <person name="Nakamura H."/>
            <person name="Mori M."/>
            <person name="Yoshida Y."/>
            <person name="Ohtoshi R."/>
            <person name="Malay A.D."/>
            <person name="Moran D.A.P."/>
            <person name="Tomita M."/>
            <person name="Numata K."/>
            <person name="Arakawa K."/>
        </authorList>
    </citation>
    <scope>NUCLEOTIDE SEQUENCE</scope>
</reference>
<evidence type="ECO:0000256" key="1">
    <source>
        <dbReference type="SAM" id="MobiDB-lite"/>
    </source>
</evidence>
<organism evidence="2 3">
    <name type="scientific">Nephila pilipes</name>
    <name type="common">Giant wood spider</name>
    <name type="synonym">Nephila maculata</name>
    <dbReference type="NCBI Taxonomy" id="299642"/>
    <lineage>
        <taxon>Eukaryota</taxon>
        <taxon>Metazoa</taxon>
        <taxon>Ecdysozoa</taxon>
        <taxon>Arthropoda</taxon>
        <taxon>Chelicerata</taxon>
        <taxon>Arachnida</taxon>
        <taxon>Araneae</taxon>
        <taxon>Araneomorphae</taxon>
        <taxon>Entelegynae</taxon>
        <taxon>Araneoidea</taxon>
        <taxon>Nephilidae</taxon>
        <taxon>Nephila</taxon>
    </lineage>
</organism>
<dbReference type="OrthoDB" id="6425635at2759"/>
<sequence length="138" mass="15817">MNNECQHQKRKNESVSATLTCRQNNAVHMASVKTNETPEESGIRRQINAVQTTTARANETEEQVAKASRASVSAEEHEEMLQIRRNARAQRLASVAEFYNYINTFCYQICQICQQLCYPNQVVKFNNYAKGISAWRII</sequence>
<protein>
    <submittedName>
        <fullName evidence="2">Uncharacterized protein</fullName>
    </submittedName>
</protein>
<dbReference type="AlphaFoldDB" id="A0A8X6PW55"/>
<evidence type="ECO:0000313" key="3">
    <source>
        <dbReference type="Proteomes" id="UP000887013"/>
    </source>
</evidence>